<dbReference type="OrthoDB" id="9786141at2"/>
<dbReference type="InterPro" id="IPR036390">
    <property type="entry name" value="WH_DNA-bd_sf"/>
</dbReference>
<dbReference type="InterPro" id="IPR015797">
    <property type="entry name" value="NUDIX_hydrolase-like_dom_sf"/>
</dbReference>
<name>A0A1W2ADZ1_9FLAO</name>
<dbReference type="Pfam" id="PF21906">
    <property type="entry name" value="WHD_NrtR"/>
    <property type="match status" value="1"/>
</dbReference>
<protein>
    <submittedName>
        <fullName evidence="3">8-oxo-dGTP diphosphatase</fullName>
    </submittedName>
</protein>
<sequence length="235" mass="27402">MKTENNPLGEYFNFAVASSLVLFGFDGEELSILLTKKTHEPFLGAYILPGKYIRPTEGNDAAIHQLLIEKIGVDPNSIYLEQLKAFSKVFRNPMGRVINVAYYALVKLTPEVKAHSEKFGGVWIPYNKIPDLAFDHNDIIVYAKERLKRRVKRRPVGFNLLPKEFTISQLQLIYEKALNRELDKRNFRKKIFNSNLIIESGNYTDPNLYRKISKLYMFDEEKYEKMTLKGYDFLF</sequence>
<dbReference type="AlphaFoldDB" id="A0A1W2ADZ1"/>
<dbReference type="SUPFAM" id="SSF55811">
    <property type="entry name" value="Nudix"/>
    <property type="match status" value="1"/>
</dbReference>
<feature type="domain" description="NrtR DNA-binding winged helix" evidence="2">
    <location>
        <begin position="157"/>
        <end position="218"/>
    </location>
</feature>
<evidence type="ECO:0000313" key="3">
    <source>
        <dbReference type="EMBL" id="SMC58929.1"/>
    </source>
</evidence>
<dbReference type="InterPro" id="IPR000086">
    <property type="entry name" value="NUDIX_hydrolase_dom"/>
</dbReference>
<dbReference type="Gene3D" id="1.10.10.10">
    <property type="entry name" value="Winged helix-like DNA-binding domain superfamily/Winged helix DNA-binding domain"/>
    <property type="match status" value="1"/>
</dbReference>
<organism evidence="3 4">
    <name type="scientific">Moheibacter sediminis</name>
    <dbReference type="NCBI Taxonomy" id="1434700"/>
    <lineage>
        <taxon>Bacteria</taxon>
        <taxon>Pseudomonadati</taxon>
        <taxon>Bacteroidota</taxon>
        <taxon>Flavobacteriia</taxon>
        <taxon>Flavobacteriales</taxon>
        <taxon>Weeksellaceae</taxon>
        <taxon>Moheibacter</taxon>
    </lineage>
</organism>
<dbReference type="SUPFAM" id="SSF46785">
    <property type="entry name" value="Winged helix' DNA-binding domain"/>
    <property type="match status" value="1"/>
</dbReference>
<accession>A0A1W2ADZ1</accession>
<feature type="domain" description="Nudix hydrolase" evidence="1">
    <location>
        <begin position="16"/>
        <end position="137"/>
    </location>
</feature>
<proteinExistence type="predicted"/>
<evidence type="ECO:0000313" key="4">
    <source>
        <dbReference type="Proteomes" id="UP000192393"/>
    </source>
</evidence>
<dbReference type="EMBL" id="FWXS01000004">
    <property type="protein sequence ID" value="SMC58929.1"/>
    <property type="molecule type" value="Genomic_DNA"/>
</dbReference>
<dbReference type="STRING" id="1434700.SAMN06296427_10493"/>
<dbReference type="CDD" id="cd18873">
    <property type="entry name" value="NUDIX_NadM_like"/>
    <property type="match status" value="1"/>
</dbReference>
<keyword evidence="4" id="KW-1185">Reference proteome</keyword>
<dbReference type="Gene3D" id="3.90.79.10">
    <property type="entry name" value="Nucleoside Triphosphate Pyrophosphohydrolase"/>
    <property type="match status" value="1"/>
</dbReference>
<evidence type="ECO:0000259" key="1">
    <source>
        <dbReference type="Pfam" id="PF00293"/>
    </source>
</evidence>
<dbReference type="RefSeq" id="WP_084017016.1">
    <property type="nucleotide sequence ID" value="NZ_FWXS01000004.1"/>
</dbReference>
<gene>
    <name evidence="3" type="ORF">SAMN06296427_10493</name>
</gene>
<dbReference type="PANTHER" id="PTHR43736:SF4">
    <property type="entry name" value="SLR1690 PROTEIN"/>
    <property type="match status" value="1"/>
</dbReference>
<dbReference type="InterPro" id="IPR036388">
    <property type="entry name" value="WH-like_DNA-bd_sf"/>
</dbReference>
<dbReference type="PANTHER" id="PTHR43736">
    <property type="entry name" value="ADP-RIBOSE PYROPHOSPHATASE"/>
    <property type="match status" value="1"/>
</dbReference>
<reference evidence="3 4" key="1">
    <citation type="submission" date="2017-04" db="EMBL/GenBank/DDBJ databases">
        <authorList>
            <person name="Afonso C.L."/>
            <person name="Miller P.J."/>
            <person name="Scott M.A."/>
            <person name="Spackman E."/>
            <person name="Goraichik I."/>
            <person name="Dimitrov K.M."/>
            <person name="Suarez D.L."/>
            <person name="Swayne D.E."/>
        </authorList>
    </citation>
    <scope>NUCLEOTIDE SEQUENCE [LARGE SCALE GENOMIC DNA]</scope>
    <source>
        <strain evidence="3 4">CGMCC 1.12708</strain>
    </source>
</reference>
<dbReference type="Proteomes" id="UP000192393">
    <property type="component" value="Unassembled WGS sequence"/>
</dbReference>
<evidence type="ECO:0000259" key="2">
    <source>
        <dbReference type="Pfam" id="PF21906"/>
    </source>
</evidence>
<dbReference type="InterPro" id="IPR054105">
    <property type="entry name" value="WHD_NrtR"/>
</dbReference>
<dbReference type="Pfam" id="PF00293">
    <property type="entry name" value="NUDIX"/>
    <property type="match status" value="1"/>
</dbReference>